<dbReference type="Gene3D" id="1.20.1740.10">
    <property type="entry name" value="Amino acid/polyamine transporter I"/>
    <property type="match status" value="1"/>
</dbReference>
<feature type="region of interest" description="Disordered" evidence="5">
    <location>
        <begin position="1"/>
        <end position="27"/>
    </location>
</feature>
<accession>A0A2G9UL74</accession>
<evidence type="ECO:0000256" key="5">
    <source>
        <dbReference type="SAM" id="MobiDB-lite"/>
    </source>
</evidence>
<dbReference type="GO" id="GO:0008511">
    <property type="term" value="F:sodium:potassium:chloride symporter activity"/>
    <property type="evidence" value="ECO:0007669"/>
    <property type="project" value="TreeGrafter"/>
</dbReference>
<evidence type="ECO:0000256" key="1">
    <source>
        <dbReference type="ARBA" id="ARBA00004141"/>
    </source>
</evidence>
<keyword evidence="3 6" id="KW-1133">Transmembrane helix</keyword>
<dbReference type="PANTHER" id="PTHR11827">
    <property type="entry name" value="SOLUTE CARRIER FAMILY 12, CATION COTRANSPORTERS"/>
    <property type="match status" value="1"/>
</dbReference>
<dbReference type="GO" id="GO:0055078">
    <property type="term" value="P:sodium ion homeostasis"/>
    <property type="evidence" value="ECO:0007669"/>
    <property type="project" value="TreeGrafter"/>
</dbReference>
<evidence type="ECO:0000259" key="7">
    <source>
        <dbReference type="Pfam" id="PF00324"/>
    </source>
</evidence>
<feature type="compositionally biased region" description="Polar residues" evidence="5">
    <location>
        <begin position="1"/>
        <end position="12"/>
    </location>
</feature>
<dbReference type="InterPro" id="IPR004841">
    <property type="entry name" value="AA-permease/SLC12A_dom"/>
</dbReference>
<keyword evidence="4 6" id="KW-0472">Membrane</keyword>
<dbReference type="EMBL" id="KZ346121">
    <property type="protein sequence ID" value="PIO70896.1"/>
    <property type="molecule type" value="Genomic_DNA"/>
</dbReference>
<organism evidence="8 9">
    <name type="scientific">Teladorsagia circumcincta</name>
    <name type="common">Brown stomach worm</name>
    <name type="synonym">Ostertagia circumcincta</name>
    <dbReference type="NCBI Taxonomy" id="45464"/>
    <lineage>
        <taxon>Eukaryota</taxon>
        <taxon>Metazoa</taxon>
        <taxon>Ecdysozoa</taxon>
        <taxon>Nematoda</taxon>
        <taxon>Chromadorea</taxon>
        <taxon>Rhabditida</taxon>
        <taxon>Rhabditina</taxon>
        <taxon>Rhabditomorpha</taxon>
        <taxon>Strongyloidea</taxon>
        <taxon>Trichostrongylidae</taxon>
        <taxon>Teladorsagia</taxon>
    </lineage>
</organism>
<evidence type="ECO:0000256" key="2">
    <source>
        <dbReference type="ARBA" id="ARBA00022692"/>
    </source>
</evidence>
<dbReference type="AlphaFoldDB" id="A0A2G9UL74"/>
<sequence length="192" mass="20517">MDSVENGGSNVSRPDDGKSPTSSHPRVTAVKESEIKFGWIEGVFIRCVQNIIGVILFLRITWVVAQAGVVMGVAIIFLASFVTILTAISTSTICTNGEIKGGGVYYLKFVLFDPRGKGSVNFMFAVLETWISRTLGAEYGGSIGLLFSLANCAGGALYIVGFAETVKQLLIEAGITILDGDEWDIRLVSVGE</sequence>
<dbReference type="OrthoDB" id="2020542at2759"/>
<dbReference type="Proteomes" id="UP000230423">
    <property type="component" value="Unassembled WGS sequence"/>
</dbReference>
<keyword evidence="9" id="KW-1185">Reference proteome</keyword>
<dbReference type="InterPro" id="IPR004842">
    <property type="entry name" value="SLC12A_fam"/>
</dbReference>
<comment type="subcellular location">
    <subcellularLocation>
        <location evidence="1">Membrane</location>
        <topology evidence="1">Multi-pass membrane protein</topology>
    </subcellularLocation>
</comment>
<dbReference type="Pfam" id="PF00324">
    <property type="entry name" value="AA_permease"/>
    <property type="match status" value="1"/>
</dbReference>
<proteinExistence type="predicted"/>
<dbReference type="GO" id="GO:0016020">
    <property type="term" value="C:membrane"/>
    <property type="evidence" value="ECO:0007669"/>
    <property type="project" value="UniProtKB-SubCell"/>
</dbReference>
<gene>
    <name evidence="8" type="ORF">TELCIR_07221</name>
</gene>
<dbReference type="PANTHER" id="PTHR11827:SF103">
    <property type="entry name" value="SODIUM CHLORIDE COTRANSPORTER 69, ISOFORM E"/>
    <property type="match status" value="1"/>
</dbReference>
<evidence type="ECO:0000256" key="6">
    <source>
        <dbReference type="SAM" id="Phobius"/>
    </source>
</evidence>
<evidence type="ECO:0000256" key="4">
    <source>
        <dbReference type="ARBA" id="ARBA00023136"/>
    </source>
</evidence>
<reference evidence="8 9" key="1">
    <citation type="submission" date="2015-09" db="EMBL/GenBank/DDBJ databases">
        <title>Draft genome of the parasitic nematode Teladorsagia circumcincta isolate WARC Sus (inbred).</title>
        <authorList>
            <person name="Mitreva M."/>
        </authorList>
    </citation>
    <scope>NUCLEOTIDE SEQUENCE [LARGE SCALE GENOMIC DNA]</scope>
    <source>
        <strain evidence="8 9">S</strain>
    </source>
</reference>
<dbReference type="GO" id="GO:0055075">
    <property type="term" value="P:potassium ion homeostasis"/>
    <property type="evidence" value="ECO:0007669"/>
    <property type="project" value="TreeGrafter"/>
</dbReference>
<name>A0A2G9UL74_TELCI</name>
<evidence type="ECO:0000256" key="3">
    <source>
        <dbReference type="ARBA" id="ARBA00022989"/>
    </source>
</evidence>
<dbReference type="GO" id="GO:0006884">
    <property type="term" value="P:cell volume homeostasis"/>
    <property type="evidence" value="ECO:0007669"/>
    <property type="project" value="TreeGrafter"/>
</dbReference>
<protein>
    <recommendedName>
        <fullName evidence="7">Amino acid permease/ SLC12A domain-containing protein</fullName>
    </recommendedName>
</protein>
<evidence type="ECO:0000313" key="8">
    <source>
        <dbReference type="EMBL" id="PIO70896.1"/>
    </source>
</evidence>
<feature type="transmembrane region" description="Helical" evidence="6">
    <location>
        <begin position="43"/>
        <end position="62"/>
    </location>
</feature>
<dbReference type="GO" id="GO:0055064">
    <property type="term" value="P:chloride ion homeostasis"/>
    <property type="evidence" value="ECO:0007669"/>
    <property type="project" value="TreeGrafter"/>
</dbReference>
<evidence type="ECO:0000313" key="9">
    <source>
        <dbReference type="Proteomes" id="UP000230423"/>
    </source>
</evidence>
<keyword evidence="2 6" id="KW-0812">Transmembrane</keyword>
<feature type="transmembrane region" description="Helical" evidence="6">
    <location>
        <begin position="69"/>
        <end position="88"/>
    </location>
</feature>
<dbReference type="GO" id="GO:1990573">
    <property type="term" value="P:potassium ion import across plasma membrane"/>
    <property type="evidence" value="ECO:0007669"/>
    <property type="project" value="TreeGrafter"/>
</dbReference>
<feature type="domain" description="Amino acid permease/ SLC12A" evidence="7">
    <location>
        <begin position="42"/>
        <end position="107"/>
    </location>
</feature>